<protein>
    <submittedName>
        <fullName evidence="3">Uncharacterized protein</fullName>
    </submittedName>
</protein>
<feature type="region of interest" description="Disordered" evidence="2">
    <location>
        <begin position="312"/>
        <end position="338"/>
    </location>
</feature>
<feature type="compositionally biased region" description="Basic and acidic residues" evidence="2">
    <location>
        <begin position="441"/>
        <end position="485"/>
    </location>
</feature>
<organism evidence="3 4">
    <name type="scientific">Cimex lectularius</name>
    <name type="common">Bed bug</name>
    <name type="synonym">Acanthia lectularia</name>
    <dbReference type="NCBI Taxonomy" id="79782"/>
    <lineage>
        <taxon>Eukaryota</taxon>
        <taxon>Metazoa</taxon>
        <taxon>Ecdysozoa</taxon>
        <taxon>Arthropoda</taxon>
        <taxon>Hexapoda</taxon>
        <taxon>Insecta</taxon>
        <taxon>Pterygota</taxon>
        <taxon>Neoptera</taxon>
        <taxon>Paraneoptera</taxon>
        <taxon>Hemiptera</taxon>
        <taxon>Heteroptera</taxon>
        <taxon>Panheteroptera</taxon>
        <taxon>Cimicomorpha</taxon>
        <taxon>Cimicidae</taxon>
        <taxon>Cimex</taxon>
    </lineage>
</organism>
<sequence length="514" mass="59464">MAELPKYKKKFSESIQFQPTKTDKEERNRLPGLTKPYSQFQRGNGKTIVKDVCNKISELKEAIVSPQIQKKYLPGLDSPFGDFTQEKKKRSELWPSLANTAHFEQYLPKENREPELIDRVEKDLKQEMIKVRNKQMKEVKQSEETYLVELKKDLMKLSSKNNADEKAQLDALNLDLIKHDLSIDNQEMQEKQSARAVESVKYVWEDETPTLDKAKFPVNISENTSKEAEKTRAPDEIDKDLLKNFKSENITLTKKNQNRIRKIEINSVPEEFVEENSEFSILDETLMDSFEDITLQEFSELDNSLDRIPDFPKDETEAMDGPSVNEDRTESPPLLTGFESRPFDLTKITIDSPSAPPFKPRFFKNATQNAPKKKVGDTKDLTLVEHGYAKNDLIRDNAESSMEAKDEPLDYEHSYVKEERSVEAGRALRFLSVFGPHREGAVNRRKDDRTTNAESSTFEKKEPWSPIAKFHDRREESRTQSRDDNPVGDWVRLENLSKANKKPNFSSSNKTRPF</sequence>
<reference evidence="3" key="1">
    <citation type="submission" date="2022-01" db="UniProtKB">
        <authorList>
            <consortium name="EnsemblMetazoa"/>
        </authorList>
    </citation>
    <scope>IDENTIFICATION</scope>
</reference>
<evidence type="ECO:0000313" key="3">
    <source>
        <dbReference type="EnsemblMetazoa" id="XP_014260521.1"/>
    </source>
</evidence>
<keyword evidence="1" id="KW-0175">Coiled coil</keyword>
<feature type="coiled-coil region" evidence="1">
    <location>
        <begin position="117"/>
        <end position="167"/>
    </location>
</feature>
<keyword evidence="4" id="KW-1185">Reference proteome</keyword>
<name>A0A8I6SAM9_CIMLE</name>
<feature type="region of interest" description="Disordered" evidence="2">
    <location>
        <begin position="1"/>
        <end position="41"/>
    </location>
</feature>
<feature type="region of interest" description="Disordered" evidence="2">
    <location>
        <begin position="441"/>
        <end position="514"/>
    </location>
</feature>
<proteinExistence type="predicted"/>
<feature type="compositionally biased region" description="Polar residues" evidence="2">
    <location>
        <begin position="503"/>
        <end position="514"/>
    </location>
</feature>
<evidence type="ECO:0000256" key="2">
    <source>
        <dbReference type="SAM" id="MobiDB-lite"/>
    </source>
</evidence>
<accession>A0A8I6SAM9</accession>
<dbReference type="Proteomes" id="UP000494040">
    <property type="component" value="Unassembled WGS sequence"/>
</dbReference>
<evidence type="ECO:0000256" key="1">
    <source>
        <dbReference type="SAM" id="Coils"/>
    </source>
</evidence>
<evidence type="ECO:0000313" key="4">
    <source>
        <dbReference type="Proteomes" id="UP000494040"/>
    </source>
</evidence>
<dbReference type="AlphaFoldDB" id="A0A8I6SAM9"/>
<dbReference type="EnsemblMetazoa" id="XM_014405035.1">
    <property type="protein sequence ID" value="XP_014260521.1"/>
    <property type="gene ID" value="LOC106673082"/>
</dbReference>
<gene>
    <name evidence="3" type="primary">106673082</name>
</gene>